<dbReference type="InterPro" id="IPR025403">
    <property type="entry name" value="TgpA-like_C"/>
</dbReference>
<sequence>MTFSPGCYVLKTVSFSQPVYQKHHKHLFLKQKNFFDSVVILAFRKFFKKMTGTVKRKALIIFGIVILITILLAISLPGLEFEPGMPLPAVENKNVVVAAPQQDHFEVISINRFLAIFFGILLTITIVFIIYKVIKRSSWKDIFNVIRILIGLGLLMVFIIWVILMMPRSEGSPPVSVPLPTPEPPVTAPLGPVPSYVLWLVGLSLLVVGILIFIWIYRSSQKQTTAIDLLGLEAEKAREEIRIGIGLKDVILKCYKQMSRVMEEDREIERRFFMTTGEFEKLLSEAGVPGEPVHELTRLFDAARYGNWQPTTEDEQKAIDCLEAIISFCQASREMS</sequence>
<organism evidence="3 4">
    <name type="scientific">Leptolinea tardivitalis</name>
    <dbReference type="NCBI Taxonomy" id="229920"/>
    <lineage>
        <taxon>Bacteria</taxon>
        <taxon>Bacillati</taxon>
        <taxon>Chloroflexota</taxon>
        <taxon>Anaerolineae</taxon>
        <taxon>Anaerolineales</taxon>
        <taxon>Anaerolineaceae</taxon>
        <taxon>Leptolinea</taxon>
    </lineage>
</organism>
<evidence type="ECO:0000256" key="1">
    <source>
        <dbReference type="SAM" id="Phobius"/>
    </source>
</evidence>
<dbReference type="Proteomes" id="UP000050430">
    <property type="component" value="Unassembled WGS sequence"/>
</dbReference>
<evidence type="ECO:0000259" key="2">
    <source>
        <dbReference type="Pfam" id="PF13559"/>
    </source>
</evidence>
<proteinExistence type="predicted"/>
<feature type="transmembrane region" description="Helical" evidence="1">
    <location>
        <begin position="58"/>
        <end position="79"/>
    </location>
</feature>
<keyword evidence="4" id="KW-1185">Reference proteome</keyword>
<keyword evidence="1" id="KW-0472">Membrane</keyword>
<feature type="transmembrane region" description="Helical" evidence="1">
    <location>
        <begin position="196"/>
        <end position="217"/>
    </location>
</feature>
<evidence type="ECO:0000313" key="4">
    <source>
        <dbReference type="Proteomes" id="UP000050430"/>
    </source>
</evidence>
<feature type="transmembrane region" description="Helical" evidence="1">
    <location>
        <begin position="146"/>
        <end position="166"/>
    </location>
</feature>
<protein>
    <recommendedName>
        <fullName evidence="2">Protein-glutamine gamma-glutamyltransferase-like C-terminal domain-containing protein</fullName>
    </recommendedName>
</protein>
<keyword evidence="1" id="KW-1133">Transmembrane helix</keyword>
<gene>
    <name evidence="3" type="ORF">ADM99_03740</name>
</gene>
<name>A0A0P6XVD9_9CHLR</name>
<dbReference type="Pfam" id="PF13559">
    <property type="entry name" value="DUF4129"/>
    <property type="match status" value="1"/>
</dbReference>
<reference evidence="3 4" key="1">
    <citation type="submission" date="2015-07" db="EMBL/GenBank/DDBJ databases">
        <title>Genome sequence of Leptolinea tardivitalis DSM 16556.</title>
        <authorList>
            <person name="Hemp J."/>
            <person name="Ward L.M."/>
            <person name="Pace L.A."/>
            <person name="Fischer W.W."/>
        </authorList>
    </citation>
    <scope>NUCLEOTIDE SEQUENCE [LARGE SCALE GENOMIC DNA]</scope>
    <source>
        <strain evidence="3 4">YMTK-2</strain>
    </source>
</reference>
<accession>A0A0P6XVD9</accession>
<evidence type="ECO:0000313" key="3">
    <source>
        <dbReference type="EMBL" id="KPL73337.1"/>
    </source>
</evidence>
<dbReference type="AlphaFoldDB" id="A0A0P6XVD9"/>
<feature type="domain" description="Protein-glutamine gamma-glutamyltransferase-like C-terminal" evidence="2">
    <location>
        <begin position="254"/>
        <end position="323"/>
    </location>
</feature>
<dbReference type="STRING" id="229920.ADM99_03740"/>
<keyword evidence="1" id="KW-0812">Transmembrane</keyword>
<feature type="transmembrane region" description="Helical" evidence="1">
    <location>
        <begin position="113"/>
        <end position="134"/>
    </location>
</feature>
<dbReference type="EMBL" id="LGCK01000006">
    <property type="protein sequence ID" value="KPL73337.1"/>
    <property type="molecule type" value="Genomic_DNA"/>
</dbReference>
<comment type="caution">
    <text evidence="3">The sequence shown here is derived from an EMBL/GenBank/DDBJ whole genome shotgun (WGS) entry which is preliminary data.</text>
</comment>